<dbReference type="PANTHER" id="PTHR43491:SF1">
    <property type="entry name" value="UDP-N-ACETYL-D-MANNOSAMINE DEHYDROGENASE"/>
    <property type="match status" value="1"/>
</dbReference>
<dbReference type="GO" id="GO:0051287">
    <property type="term" value="F:NAD binding"/>
    <property type="evidence" value="ECO:0007669"/>
    <property type="project" value="InterPro"/>
</dbReference>
<dbReference type="Pfam" id="PF03720">
    <property type="entry name" value="UDPG_MGDP_dh_C"/>
    <property type="match status" value="1"/>
</dbReference>
<dbReference type="Pfam" id="PF00984">
    <property type="entry name" value="UDPG_MGDP_dh"/>
    <property type="match status" value="1"/>
</dbReference>
<reference evidence="7" key="1">
    <citation type="journal article" date="2017" name="Appl. Environ. Microbiol.">
        <title>Genomic Analysis of Calderihabitans maritimus KKC1, a Thermophilic, Hydrogenogenic, Carboxydotrophic Bacterium Isolated from Marine Sediment.</title>
        <authorList>
            <person name="Omae K."/>
            <person name="Yoneda Y."/>
            <person name="Fukuyama Y."/>
            <person name="Yoshida T."/>
            <person name="Sako Y."/>
        </authorList>
    </citation>
    <scope>NUCLEOTIDE SEQUENCE [LARGE SCALE GENOMIC DNA]</scope>
    <source>
        <strain evidence="7">KKC1</strain>
    </source>
</reference>
<dbReference type="GO" id="GO:0016628">
    <property type="term" value="F:oxidoreductase activity, acting on the CH-CH group of donors, NAD or NADP as acceptor"/>
    <property type="evidence" value="ECO:0007669"/>
    <property type="project" value="InterPro"/>
</dbReference>
<keyword evidence="7" id="KW-1185">Reference proteome</keyword>
<dbReference type="AlphaFoldDB" id="A0A1Z5HVD5"/>
<evidence type="ECO:0000256" key="2">
    <source>
        <dbReference type="ARBA" id="ARBA00023027"/>
    </source>
</evidence>
<dbReference type="PIRSF" id="PIRSF500136">
    <property type="entry name" value="UDP_ManNAc_DH"/>
    <property type="match status" value="1"/>
</dbReference>
<dbReference type="InterPro" id="IPR014027">
    <property type="entry name" value="UDP-Glc/GDP-Man_DH_C"/>
</dbReference>
<keyword evidence="4" id="KW-0472">Membrane</keyword>
<dbReference type="SUPFAM" id="SSF52413">
    <property type="entry name" value="UDP-glucose/GDP-mannose dehydrogenase C-terminal domain"/>
    <property type="match status" value="1"/>
</dbReference>
<evidence type="ECO:0000256" key="4">
    <source>
        <dbReference type="SAM" id="Phobius"/>
    </source>
</evidence>
<dbReference type="Pfam" id="PF03721">
    <property type="entry name" value="UDPG_MGDP_dh_N"/>
    <property type="match status" value="1"/>
</dbReference>
<comment type="caution">
    <text evidence="6">The sequence shown here is derived from an EMBL/GenBank/DDBJ whole genome shotgun (WGS) entry which is preliminary data.</text>
</comment>
<dbReference type="EMBL" id="BDGJ01000125">
    <property type="protein sequence ID" value="GAW93291.1"/>
    <property type="molecule type" value="Genomic_DNA"/>
</dbReference>
<dbReference type="InterPro" id="IPR036291">
    <property type="entry name" value="NAD(P)-bd_dom_sf"/>
</dbReference>
<name>A0A1Z5HVD5_9FIRM</name>
<dbReference type="PANTHER" id="PTHR43491">
    <property type="entry name" value="UDP-N-ACETYL-D-MANNOSAMINE DEHYDROGENASE"/>
    <property type="match status" value="1"/>
</dbReference>
<dbReference type="InterPro" id="IPR036220">
    <property type="entry name" value="UDP-Glc/GDP-Man_DH_C_sf"/>
</dbReference>
<evidence type="ECO:0000259" key="5">
    <source>
        <dbReference type="SMART" id="SM00984"/>
    </source>
</evidence>
<dbReference type="InterPro" id="IPR017476">
    <property type="entry name" value="UDP-Glc/GDP-Man"/>
</dbReference>
<dbReference type="SUPFAM" id="SSF51735">
    <property type="entry name" value="NAD(P)-binding Rossmann-fold domains"/>
    <property type="match status" value="1"/>
</dbReference>
<dbReference type="SMART" id="SM00984">
    <property type="entry name" value="UDPG_MGDP_dh_C"/>
    <property type="match status" value="1"/>
</dbReference>
<accession>A0A1Z5HVD5</accession>
<feature type="domain" description="UDP-glucose/GDP-mannose dehydrogenase C-terminal" evidence="5">
    <location>
        <begin position="329"/>
        <end position="425"/>
    </location>
</feature>
<organism evidence="6 7">
    <name type="scientific">Calderihabitans maritimus</name>
    <dbReference type="NCBI Taxonomy" id="1246530"/>
    <lineage>
        <taxon>Bacteria</taxon>
        <taxon>Bacillati</taxon>
        <taxon>Bacillota</taxon>
        <taxon>Clostridia</taxon>
        <taxon>Neomoorellales</taxon>
        <taxon>Calderihabitantaceae</taxon>
        <taxon>Calderihabitans</taxon>
    </lineage>
</organism>
<dbReference type="SUPFAM" id="SSF48179">
    <property type="entry name" value="6-phosphogluconate dehydrogenase C-terminal domain-like"/>
    <property type="match status" value="1"/>
</dbReference>
<dbReference type="InterPro" id="IPR028359">
    <property type="entry name" value="UDP_ManNAc/GlcNAc_DH"/>
</dbReference>
<dbReference type="GO" id="GO:0016616">
    <property type="term" value="F:oxidoreductase activity, acting on the CH-OH group of donors, NAD or NADP as acceptor"/>
    <property type="evidence" value="ECO:0007669"/>
    <property type="project" value="InterPro"/>
</dbReference>
<keyword evidence="4" id="KW-0812">Transmembrane</keyword>
<dbReference type="InterPro" id="IPR014026">
    <property type="entry name" value="UDP-Glc/GDP-Man_DH_dimer"/>
</dbReference>
<dbReference type="NCBIfam" id="TIGR03026">
    <property type="entry name" value="NDP-sugDHase"/>
    <property type="match status" value="1"/>
</dbReference>
<dbReference type="Gene3D" id="3.40.50.720">
    <property type="entry name" value="NAD(P)-binding Rossmann-like Domain"/>
    <property type="match status" value="2"/>
</dbReference>
<dbReference type="GO" id="GO:0000271">
    <property type="term" value="P:polysaccharide biosynthetic process"/>
    <property type="evidence" value="ECO:0007669"/>
    <property type="project" value="InterPro"/>
</dbReference>
<protein>
    <submittedName>
        <fullName evidence="6">UDP-N-acetyl-D-glucosamine dehydrogenase</fullName>
    </submittedName>
</protein>
<keyword evidence="2" id="KW-0520">NAD</keyword>
<feature type="transmembrane region" description="Helical" evidence="4">
    <location>
        <begin position="12"/>
        <end position="30"/>
    </location>
</feature>
<evidence type="ECO:0000256" key="3">
    <source>
        <dbReference type="PIRNR" id="PIRNR000124"/>
    </source>
</evidence>
<keyword evidence="4" id="KW-1133">Transmembrane helix</keyword>
<dbReference type="InterPro" id="IPR008927">
    <property type="entry name" value="6-PGluconate_DH-like_C_sf"/>
</dbReference>
<gene>
    <name evidence="6" type="ORF">KKC1_24280</name>
</gene>
<dbReference type="PIRSF" id="PIRSF000124">
    <property type="entry name" value="UDPglc_GDPman_dh"/>
    <property type="match status" value="1"/>
</dbReference>
<evidence type="ECO:0000313" key="7">
    <source>
        <dbReference type="Proteomes" id="UP000197032"/>
    </source>
</evidence>
<proteinExistence type="inferred from homology"/>
<evidence type="ECO:0000313" key="6">
    <source>
        <dbReference type="EMBL" id="GAW93291.1"/>
    </source>
</evidence>
<comment type="similarity">
    <text evidence="3">Belongs to the UDP-glucose/GDP-mannose dehydrogenase family.</text>
</comment>
<keyword evidence="1" id="KW-0560">Oxidoreductase</keyword>
<dbReference type="InterPro" id="IPR001732">
    <property type="entry name" value="UDP-Glc/GDP-Man_DH_N"/>
</dbReference>
<evidence type="ECO:0000256" key="1">
    <source>
        <dbReference type="ARBA" id="ARBA00023002"/>
    </source>
</evidence>
<sequence length="436" mass="48847">MADVLKDKIKLRLARVAVIGLGYVGLPLAVQKAKIGFDVLGIDQNPKRVDLVNQGKSYINDVAEEVLQEVICANKLQATESFHQLGECDIVIICVPTPLTPTRDPDISYIERVTLEVSKYLHRGQLVTLESTTYPGTTEEVVLPLLERSGLEVGKDYFLAYSPERVDPGNKRYNTQNTSKIVGGVTSLCLEVACTFYAQTIQQVVPVSSPSVAEMTKIFENTYRAVNIALVNELMFLCDRMGIDVWEVVEAAATKPFGIQTFYPGPGVGGHCIPVDPFYLTWKARQYDFSTRFIELAGQINIQATYYVVEKVRKVLNLMEKSVNGARILVLGVTYKKDVPDIRESPALKIMKLLQEERAELRYHDPYIPEVELPGTGILRSVPLEADQLAWADCVVIITDHTIIDYQFVVDHARIVVDTRNATRQVTLNRDRIVKI</sequence>
<dbReference type="Proteomes" id="UP000197032">
    <property type="component" value="Unassembled WGS sequence"/>
</dbReference>